<name>A0A931CF70_9ACTN</name>
<evidence type="ECO:0000313" key="8">
    <source>
        <dbReference type="EMBL" id="MBG0569004.1"/>
    </source>
</evidence>
<feature type="domain" description="Type II secretion system protein GspF" evidence="7">
    <location>
        <begin position="160"/>
        <end position="281"/>
    </location>
</feature>
<dbReference type="PANTHER" id="PTHR35007:SF1">
    <property type="entry name" value="PILUS ASSEMBLY PROTEIN"/>
    <property type="match status" value="1"/>
</dbReference>
<dbReference type="EMBL" id="JADQTO010000050">
    <property type="protein sequence ID" value="MBG0569004.1"/>
    <property type="molecule type" value="Genomic_DNA"/>
</dbReference>
<evidence type="ECO:0000256" key="6">
    <source>
        <dbReference type="SAM" id="Phobius"/>
    </source>
</evidence>
<accession>A0A931CF70</accession>
<gene>
    <name evidence="8" type="ORF">I4J89_47100</name>
</gene>
<keyword evidence="9" id="KW-1185">Reference proteome</keyword>
<sequence length="288" mass="30473">MTTMIVIGAGIGLGLTVLVLALAPARPPLAAAIDTLRRPPPPVAHGRQRLLQALGSPLQHLGLPRERVRKDLAILERDPHEYLAAQVGLAVLGLLAPPATVAVLNVMGAGISLTVPLWIGLALGAGAFIVGELSVHEEAEERRLLMRHTLAALLDVVPPALAAGAGIEQALNDASSIAEGWAARRIREALVTARVSRIPIWIPVRELGERTGVVQLEQLAGTLQLAAGEGTRIREALLQRGEALADRLTAEMEAEAESATERMSIPLMALTSIFLLFLIYPAIVSITS</sequence>
<reference evidence="8" key="1">
    <citation type="submission" date="2020-11" db="EMBL/GenBank/DDBJ databases">
        <title>Isolation and identification of active actinomycetes.</title>
        <authorList>
            <person name="Sun X."/>
        </authorList>
    </citation>
    <scope>NUCLEOTIDE SEQUENCE</scope>
    <source>
        <strain evidence="8">NEAU-A11</strain>
    </source>
</reference>
<evidence type="ECO:0000313" key="9">
    <source>
        <dbReference type="Proteomes" id="UP000598146"/>
    </source>
</evidence>
<proteinExistence type="predicted"/>
<protein>
    <submittedName>
        <fullName evidence="8">Type II secretion system F family protein</fullName>
    </submittedName>
</protein>
<keyword evidence="3 6" id="KW-0812">Transmembrane</keyword>
<organism evidence="8 9">
    <name type="scientific">Actinoplanes aureus</name>
    <dbReference type="NCBI Taxonomy" id="2792083"/>
    <lineage>
        <taxon>Bacteria</taxon>
        <taxon>Bacillati</taxon>
        <taxon>Actinomycetota</taxon>
        <taxon>Actinomycetes</taxon>
        <taxon>Micromonosporales</taxon>
        <taxon>Micromonosporaceae</taxon>
        <taxon>Actinoplanes</taxon>
    </lineage>
</organism>
<dbReference type="InterPro" id="IPR018076">
    <property type="entry name" value="T2SS_GspF_dom"/>
</dbReference>
<keyword evidence="4 6" id="KW-1133">Transmembrane helix</keyword>
<evidence type="ECO:0000256" key="5">
    <source>
        <dbReference type="ARBA" id="ARBA00023136"/>
    </source>
</evidence>
<keyword evidence="5 6" id="KW-0472">Membrane</keyword>
<evidence type="ECO:0000256" key="1">
    <source>
        <dbReference type="ARBA" id="ARBA00004651"/>
    </source>
</evidence>
<feature type="transmembrane region" description="Helical" evidence="6">
    <location>
        <begin position="115"/>
        <end position="135"/>
    </location>
</feature>
<keyword evidence="2" id="KW-1003">Cell membrane</keyword>
<evidence type="ECO:0000256" key="2">
    <source>
        <dbReference type="ARBA" id="ARBA00022475"/>
    </source>
</evidence>
<evidence type="ECO:0000256" key="3">
    <source>
        <dbReference type="ARBA" id="ARBA00022692"/>
    </source>
</evidence>
<feature type="transmembrane region" description="Helical" evidence="6">
    <location>
        <begin position="267"/>
        <end position="286"/>
    </location>
</feature>
<evidence type="ECO:0000256" key="4">
    <source>
        <dbReference type="ARBA" id="ARBA00022989"/>
    </source>
</evidence>
<evidence type="ECO:0000259" key="7">
    <source>
        <dbReference type="Pfam" id="PF00482"/>
    </source>
</evidence>
<comment type="subcellular location">
    <subcellularLocation>
        <location evidence="1">Cell membrane</location>
        <topology evidence="1">Multi-pass membrane protein</topology>
    </subcellularLocation>
</comment>
<dbReference type="Pfam" id="PF00482">
    <property type="entry name" value="T2SSF"/>
    <property type="match status" value="1"/>
</dbReference>
<dbReference type="GO" id="GO:0005886">
    <property type="term" value="C:plasma membrane"/>
    <property type="evidence" value="ECO:0007669"/>
    <property type="project" value="UniProtKB-SubCell"/>
</dbReference>
<dbReference type="Proteomes" id="UP000598146">
    <property type="component" value="Unassembled WGS sequence"/>
</dbReference>
<dbReference type="AlphaFoldDB" id="A0A931CF70"/>
<dbReference type="PANTHER" id="PTHR35007">
    <property type="entry name" value="INTEGRAL MEMBRANE PROTEIN-RELATED"/>
    <property type="match status" value="1"/>
</dbReference>
<comment type="caution">
    <text evidence="8">The sequence shown here is derived from an EMBL/GenBank/DDBJ whole genome shotgun (WGS) entry which is preliminary data.</text>
</comment>